<comment type="caution">
    <text evidence="5">The sequence shown here is derived from an EMBL/GenBank/DDBJ whole genome shotgun (WGS) entry which is preliminary data.</text>
</comment>
<feature type="transmembrane region" description="Helical" evidence="2">
    <location>
        <begin position="2002"/>
        <end position="2020"/>
    </location>
</feature>
<feature type="domain" description="SpaA-like prealbumin fold" evidence="4">
    <location>
        <begin position="1748"/>
        <end position="1841"/>
    </location>
</feature>
<feature type="compositionally biased region" description="Polar residues" evidence="1">
    <location>
        <begin position="63"/>
        <end position="75"/>
    </location>
</feature>
<reference evidence="5 6" key="1">
    <citation type="submission" date="2019-01" db="EMBL/GenBank/DDBJ databases">
        <title>Agromyces.</title>
        <authorList>
            <person name="Li J."/>
        </authorList>
    </citation>
    <scope>NUCLEOTIDE SEQUENCE [LARGE SCALE GENOMIC DNA]</scope>
    <source>
        <strain evidence="5 6">DSM 15934</strain>
    </source>
</reference>
<dbReference type="OrthoDB" id="3985100at2"/>
<accession>A0A4V1QX34</accession>
<keyword evidence="2" id="KW-1133">Transmembrane helix</keyword>
<evidence type="ECO:0000313" key="6">
    <source>
        <dbReference type="Proteomes" id="UP000293865"/>
    </source>
</evidence>
<name>A0A4V1QX34_9MICO</name>
<feature type="domain" description="SpaA-like prealbumin fold" evidence="4">
    <location>
        <begin position="767"/>
        <end position="869"/>
    </location>
</feature>
<feature type="domain" description="SpaA-like prealbumin fold" evidence="4">
    <location>
        <begin position="1631"/>
        <end position="1728"/>
    </location>
</feature>
<dbReference type="Proteomes" id="UP000293865">
    <property type="component" value="Unassembled WGS sequence"/>
</dbReference>
<keyword evidence="2" id="KW-0812">Transmembrane</keyword>
<dbReference type="Pfam" id="PF24514">
    <property type="entry name" value="SpaA_4"/>
    <property type="match status" value="11"/>
</dbReference>
<feature type="domain" description="SpaA-like prealbumin fold" evidence="4">
    <location>
        <begin position="563"/>
        <end position="662"/>
    </location>
</feature>
<evidence type="ECO:0000259" key="4">
    <source>
        <dbReference type="Pfam" id="PF24514"/>
    </source>
</evidence>
<dbReference type="EMBL" id="SDPN01000030">
    <property type="protein sequence ID" value="RXZ68266.1"/>
    <property type="molecule type" value="Genomic_DNA"/>
</dbReference>
<feature type="region of interest" description="Disordered" evidence="1">
    <location>
        <begin position="48"/>
        <end position="90"/>
    </location>
</feature>
<feature type="domain" description="SpaA-like prealbumin fold" evidence="4">
    <location>
        <begin position="1411"/>
        <end position="1515"/>
    </location>
</feature>
<keyword evidence="3" id="KW-0732">Signal</keyword>
<protein>
    <recommendedName>
        <fullName evidence="4">SpaA-like prealbumin fold domain-containing protein</fullName>
    </recommendedName>
</protein>
<evidence type="ECO:0000313" key="5">
    <source>
        <dbReference type="EMBL" id="RXZ68266.1"/>
    </source>
</evidence>
<feature type="signal peptide" evidence="3">
    <location>
        <begin position="1"/>
        <end position="31"/>
    </location>
</feature>
<feature type="chain" id="PRO_5020918133" description="SpaA-like prealbumin fold domain-containing protein" evidence="3">
    <location>
        <begin position="32"/>
        <end position="2028"/>
    </location>
</feature>
<sequence>MSRRKGGALVAITALLAALFTPLLVASPASAAVVCDVGDFEIDGNLTPEDCPPGFDDWGNVPFDSTTQGGTYSASSKEDEDPATWTSAGNTPDKGTFAEVFSYARIVDGDYYTYVAWSRDNNTGTGGYAIEITNAGERVAPDGTPQPDRSLGGTVFYVTMQGAALPDFVEGCVYTSVADFPGTCSSDETGYFSEISADGLFFEIGLNLTEFSGVAPGCPPVSTETTVYVRSQTGQASTDGNLKGYVSPLEVTPPSTCGFLTVTKESLNDLADDSGTVFDYTVDGTAIDPIVDALLVGETDEFFDVDPGTDYTLAESIPADAPWSLYSIVCTQGDDVYVLYENGAPTGTTFPVSTGETTDCVITNATSYLDVSKLTNPVDTTTDFSFSVNGGTPFPLSGGETTAPFQLVPGTSVTITEDDLAGWTLSDIVCTIDGQEVIPTAEDLDAGFVTVSTVAGESVNCAFTNDTSFVTVTKQTLPDGSAQAFDFTVDGAPVSLTDGQTSQAFQYVPGTEVTIAETVPEGWDLTDITCTVDGVEVDESVTVTTVAGTTIDCVFTNRQDGTIIINKSLVGEDDTTFEYTGSWLDPEGFGITTVNGIGSETFTGIDPDTYTVTELPIEGYDGTDLICVDSDGNGTASTVDGIVGTINLDPGETVECTYTNTQRARLLVDKETVPDEYDQDFGFVFSNGQFQTPFTLNDSTDDEASPWTSGFIVPGSYSVTETVPESWTLTDISCGDRDGDGTTIELAAGQVVTCVFTNTADTGQVSLTKSVTGVDSSFAWSFDFELTEEPGGTPDPRTVDNSALPGSATATWSDLNVGSTYTLVESDVPDGWSVGDIACTGLTDADGVADGFQFVVTPGLVLACTVTNAASPADVDVEKTVSGVTAGYAWEFDFTINPTPAGQDATQATSGVGPDSDVVSWTGLTPGVVYTITEEQVLGFAQGEIVCETEEGTLDDLNGAEPGVAFMAQVGVSIDCFVTNRAVPVDIDITKSAVGGDGEFTFLLQPLDANGDPNGDPIEESVTTVGGTGVVTFDNLTPGSRFSLAEQNPGGGWTVGVLTCTVTHADQSTDPLDVSDFTIEPGDSIACEITNTAKSTIVIVKEVQGDDATFEFTGTWLDPEAFEITAVGGTGSETFSEVDPGAYTVTETPEAGYDGRLVDCVETDAAGTVSTWDGLVGTINLDPGETVTCTYSNVQRGEILVDKETVPDEFDQDFDFVFVGGEAPVEFTLNDATDDEGDLWSSGLMPPGTYTIDELVPEFWELTDIDCGVRDGDGTTIDLEPGDVVTCTFTNTAEVGEVSLTKSVEGVDPSYEWSFDFALIEEPDGTPDLETVDNSALPGSATATWSDLEVGSTYTLIETDVPDGWTIGDIVCNAGEIEDASDDPGFQFTVTPGLVLECELTNVAAPADVDVEKTVSGVAEGFAWDFDFTIDPVPAGQDATQTTSGVGPDSDVVSWSDLVPGATYTITEEEVAGWEQGALTCETEGGELTDLNGAEPGFQFEAEVGVSIDCSVTNRAVPVDLDVTKSAVGGDGTFEFELQPLDGAGEPVGDPIVESVTTVGGSGVAIFENLAPGSRFSLAEADPGSGWIAGDLDCTVTHADDSTEPLDVSDFTIEPGDSISCEIENVARGKIIIVKNVEGDDATFEFEGTWLNPVDFEITTNNGSGSQTFENVDPGEYTVEEVEPVGYDGTELICTETVEEPEGGTTVEGLVGTIDLDPGETVICTFTNVEWGVLLVDKATIPAGDPTEFDFGWGPASSIELNPFTQSGAAADDPFSTGPIEPDRYAVKEVAPEGWRLVGIECVGGEDPSYVLDDGSTPAGSVAEVDVPLQSTVLCTFTNAKRGPVDVDKVVDAGSVVDHGDGTWSIDYTITVRSDSYIDEEYDLSDKLLFGGGITPISATVESLDGVTLNPGWNGSTDILVAEDAVIPAQGTHQYEVSVRARVATTVTAGQADCTVGFGESGSGLLNRAEVDFWSGSDAAEACAPVKVRKAPPLAVTGIELTALWLGVGLLGFGALVYALRRRPLYRG</sequence>
<dbReference type="RefSeq" id="WP_129521592.1">
    <property type="nucleotide sequence ID" value="NZ_SDPN01000030.1"/>
</dbReference>
<feature type="domain" description="SpaA-like prealbumin fold" evidence="4">
    <location>
        <begin position="1097"/>
        <end position="1194"/>
    </location>
</feature>
<keyword evidence="6" id="KW-1185">Reference proteome</keyword>
<proteinExistence type="predicted"/>
<evidence type="ECO:0000256" key="2">
    <source>
        <dbReference type="SAM" id="Phobius"/>
    </source>
</evidence>
<feature type="domain" description="SpaA-like prealbumin fold" evidence="4">
    <location>
        <begin position="988"/>
        <end position="1093"/>
    </location>
</feature>
<feature type="domain" description="SpaA-like prealbumin fold" evidence="4">
    <location>
        <begin position="470"/>
        <end position="559"/>
    </location>
</feature>
<dbReference type="InterPro" id="IPR055371">
    <property type="entry name" value="SpaA_PFL_dom_4"/>
</dbReference>
<feature type="domain" description="SpaA-like prealbumin fold" evidence="4">
    <location>
        <begin position="668"/>
        <end position="760"/>
    </location>
</feature>
<evidence type="ECO:0000256" key="1">
    <source>
        <dbReference type="SAM" id="MobiDB-lite"/>
    </source>
</evidence>
<feature type="domain" description="SpaA-like prealbumin fold" evidence="4">
    <location>
        <begin position="375"/>
        <end position="466"/>
    </location>
</feature>
<evidence type="ECO:0000256" key="3">
    <source>
        <dbReference type="SAM" id="SignalP"/>
    </source>
</evidence>
<gene>
    <name evidence="5" type="ORF">ESP51_14425</name>
</gene>
<feature type="domain" description="SpaA-like prealbumin fold" evidence="4">
    <location>
        <begin position="1201"/>
        <end position="1293"/>
    </location>
</feature>
<keyword evidence="2" id="KW-0472">Membrane</keyword>
<organism evidence="5 6">
    <name type="scientific">Agromyces albus</name>
    <dbReference type="NCBI Taxonomy" id="205332"/>
    <lineage>
        <taxon>Bacteria</taxon>
        <taxon>Bacillati</taxon>
        <taxon>Actinomycetota</taxon>
        <taxon>Actinomycetes</taxon>
        <taxon>Micrococcales</taxon>
        <taxon>Microbacteriaceae</taxon>
        <taxon>Agromyces</taxon>
    </lineage>
</organism>